<evidence type="ECO:0008006" key="3">
    <source>
        <dbReference type="Google" id="ProtNLM"/>
    </source>
</evidence>
<sequence length="242" mass="28585">MNVVEAYIKFRGQLVVLVSGLSGSGKTEIARNIERDFKLKFINLNDYYKKDYGKIVEINDQKIIDWDSADAIDWVKFNDDISQYKKDGLVACGFIFPTEFLKFDTDIHFHVKIGKTNLLEKRHQYLEKKKDEEKVLYELKENDIELLILNKITLPHYYHYLERSKIMKFLNANENSIEKLYDDVFDYIIQFVQSYHEERHKKMRNGQSRVRHRKKPVYEKYTSSSSTESSSETTSSSSSSSE</sequence>
<accession>A0A6C0EC07</accession>
<evidence type="ECO:0000256" key="1">
    <source>
        <dbReference type="SAM" id="MobiDB-lite"/>
    </source>
</evidence>
<feature type="compositionally biased region" description="Basic residues" evidence="1">
    <location>
        <begin position="201"/>
        <end position="215"/>
    </location>
</feature>
<proteinExistence type="predicted"/>
<dbReference type="AlphaFoldDB" id="A0A6C0EC07"/>
<name>A0A6C0EC07_9ZZZZ</name>
<dbReference type="EMBL" id="MN739788">
    <property type="protein sequence ID" value="QHT26418.1"/>
    <property type="molecule type" value="Genomic_DNA"/>
</dbReference>
<feature type="region of interest" description="Disordered" evidence="1">
    <location>
        <begin position="200"/>
        <end position="242"/>
    </location>
</feature>
<dbReference type="SUPFAM" id="SSF52540">
    <property type="entry name" value="P-loop containing nucleoside triphosphate hydrolases"/>
    <property type="match status" value="1"/>
</dbReference>
<feature type="compositionally biased region" description="Low complexity" evidence="1">
    <location>
        <begin position="222"/>
        <end position="242"/>
    </location>
</feature>
<organism evidence="2">
    <name type="scientific">viral metagenome</name>
    <dbReference type="NCBI Taxonomy" id="1070528"/>
    <lineage>
        <taxon>unclassified sequences</taxon>
        <taxon>metagenomes</taxon>
        <taxon>organismal metagenomes</taxon>
    </lineage>
</organism>
<evidence type="ECO:0000313" key="2">
    <source>
        <dbReference type="EMBL" id="QHT26418.1"/>
    </source>
</evidence>
<dbReference type="InterPro" id="IPR027417">
    <property type="entry name" value="P-loop_NTPase"/>
</dbReference>
<reference evidence="2" key="1">
    <citation type="journal article" date="2020" name="Nature">
        <title>Giant virus diversity and host interactions through global metagenomics.</title>
        <authorList>
            <person name="Schulz F."/>
            <person name="Roux S."/>
            <person name="Paez-Espino D."/>
            <person name="Jungbluth S."/>
            <person name="Walsh D.A."/>
            <person name="Denef V.J."/>
            <person name="McMahon K.D."/>
            <person name="Konstantinidis K.T."/>
            <person name="Eloe-Fadrosh E.A."/>
            <person name="Kyrpides N.C."/>
            <person name="Woyke T."/>
        </authorList>
    </citation>
    <scope>NUCLEOTIDE SEQUENCE</scope>
    <source>
        <strain evidence="2">GVMAG-M-3300023179-27</strain>
    </source>
</reference>
<protein>
    <recommendedName>
        <fullName evidence="3">Phosphoribulokinase/uridine kinase domain-containing protein</fullName>
    </recommendedName>
</protein>
<dbReference type="Gene3D" id="3.40.50.300">
    <property type="entry name" value="P-loop containing nucleotide triphosphate hydrolases"/>
    <property type="match status" value="1"/>
</dbReference>